<dbReference type="InterPro" id="IPR051316">
    <property type="entry name" value="Zinc-reg_GTPase_activator"/>
</dbReference>
<evidence type="ECO:0000313" key="8">
    <source>
        <dbReference type="EMBL" id="KAF4370451.1"/>
    </source>
</evidence>
<protein>
    <recommendedName>
        <fullName evidence="7">CobW C-terminal domain-containing protein</fullName>
    </recommendedName>
</protein>
<keyword evidence="3" id="KW-0143">Chaperone</keyword>
<evidence type="ECO:0000313" key="9">
    <source>
        <dbReference type="Proteomes" id="UP000525078"/>
    </source>
</evidence>
<reference evidence="8 9" key="1">
    <citation type="journal article" date="2020" name="bioRxiv">
        <title>Sequence and annotation of 42 cannabis genomes reveals extensive copy number variation in cannabinoid synthesis and pathogen resistance genes.</title>
        <authorList>
            <person name="Mckernan K.J."/>
            <person name="Helbert Y."/>
            <person name="Kane L.T."/>
            <person name="Ebling H."/>
            <person name="Zhang L."/>
            <person name="Liu B."/>
            <person name="Eaton Z."/>
            <person name="Mclaughlin S."/>
            <person name="Kingan S."/>
            <person name="Baybayan P."/>
            <person name="Concepcion G."/>
            <person name="Jordan M."/>
            <person name="Riva A."/>
            <person name="Barbazuk W."/>
            <person name="Harkins T."/>
        </authorList>
    </citation>
    <scope>NUCLEOTIDE SEQUENCE [LARGE SCALE GENOMIC DNA]</scope>
    <source>
        <strain evidence="9">cv. Jamaican Lion 4</strain>
        <tissue evidence="8">Leaf</tissue>
    </source>
</reference>
<comment type="similarity">
    <text evidence="4">Belongs to the SIMIBI class G3E GTPase family. ZNG1 subfamily.</text>
</comment>
<dbReference type="PANTHER" id="PTHR13748">
    <property type="entry name" value="COBW-RELATED"/>
    <property type="match status" value="1"/>
</dbReference>
<keyword evidence="1" id="KW-0547">Nucleotide-binding</keyword>
<evidence type="ECO:0000259" key="7">
    <source>
        <dbReference type="SMART" id="SM00833"/>
    </source>
</evidence>
<dbReference type="EMBL" id="JAATIP010000118">
    <property type="protein sequence ID" value="KAF4370451.1"/>
    <property type="molecule type" value="Genomic_DNA"/>
</dbReference>
<feature type="domain" description="CobW C-terminal" evidence="7">
    <location>
        <begin position="318"/>
        <end position="412"/>
    </location>
</feature>
<accession>A0A7J6FIB7</accession>
<dbReference type="InterPro" id="IPR011629">
    <property type="entry name" value="CobW-like_C"/>
</dbReference>
<comment type="caution">
    <text evidence="8">The sequence shown here is derived from an EMBL/GenBank/DDBJ whole genome shotgun (WGS) entry which is preliminary data.</text>
</comment>
<dbReference type="Pfam" id="PF07683">
    <property type="entry name" value="CobW_C"/>
    <property type="match status" value="1"/>
</dbReference>
<feature type="region of interest" description="Disordered" evidence="6">
    <location>
        <begin position="71"/>
        <end position="91"/>
    </location>
</feature>
<name>A0A7J6FIB7_CANSA</name>
<evidence type="ECO:0000256" key="4">
    <source>
        <dbReference type="ARBA" id="ARBA00034320"/>
    </source>
</evidence>
<dbReference type="SMART" id="SM00833">
    <property type="entry name" value="CobW_C"/>
    <property type="match status" value="1"/>
</dbReference>
<evidence type="ECO:0000256" key="2">
    <source>
        <dbReference type="ARBA" id="ARBA00022801"/>
    </source>
</evidence>
<evidence type="ECO:0000256" key="1">
    <source>
        <dbReference type="ARBA" id="ARBA00022741"/>
    </source>
</evidence>
<evidence type="ECO:0000256" key="3">
    <source>
        <dbReference type="ARBA" id="ARBA00023186"/>
    </source>
</evidence>
<dbReference type="FunFam" id="3.40.50.300:FF:000778">
    <property type="entry name" value="GTP-binding protein YjiA"/>
    <property type="match status" value="1"/>
</dbReference>
<gene>
    <name evidence="8" type="ORF">F8388_016188</name>
</gene>
<dbReference type="InterPro" id="IPR003495">
    <property type="entry name" value="CobW/HypB/UreG_nucleotide-bd"/>
</dbReference>
<feature type="compositionally biased region" description="Low complexity" evidence="6">
    <location>
        <begin position="71"/>
        <end position="83"/>
    </location>
</feature>
<dbReference type="GO" id="GO:0016787">
    <property type="term" value="F:hydrolase activity"/>
    <property type="evidence" value="ECO:0007669"/>
    <property type="project" value="UniProtKB-KW"/>
</dbReference>
<evidence type="ECO:0000256" key="6">
    <source>
        <dbReference type="SAM" id="MobiDB-lite"/>
    </source>
</evidence>
<dbReference type="SUPFAM" id="SSF90002">
    <property type="entry name" value="Hypothetical protein YjiA, C-terminal domain"/>
    <property type="match status" value="1"/>
</dbReference>
<dbReference type="Proteomes" id="UP000525078">
    <property type="component" value="Unassembled WGS sequence"/>
</dbReference>
<keyword evidence="2" id="KW-0378">Hydrolase</keyword>
<organism evidence="8 9">
    <name type="scientific">Cannabis sativa</name>
    <name type="common">Hemp</name>
    <name type="synonym">Marijuana</name>
    <dbReference type="NCBI Taxonomy" id="3483"/>
    <lineage>
        <taxon>Eukaryota</taxon>
        <taxon>Viridiplantae</taxon>
        <taxon>Streptophyta</taxon>
        <taxon>Embryophyta</taxon>
        <taxon>Tracheophyta</taxon>
        <taxon>Spermatophyta</taxon>
        <taxon>Magnoliopsida</taxon>
        <taxon>eudicotyledons</taxon>
        <taxon>Gunneridae</taxon>
        <taxon>Pentapetalae</taxon>
        <taxon>rosids</taxon>
        <taxon>fabids</taxon>
        <taxon>Rosales</taxon>
        <taxon>Cannabaceae</taxon>
        <taxon>Cannabis</taxon>
    </lineage>
</organism>
<dbReference type="Pfam" id="PF02492">
    <property type="entry name" value="cobW"/>
    <property type="match status" value="1"/>
</dbReference>
<evidence type="ECO:0000256" key="5">
    <source>
        <dbReference type="ARBA" id="ARBA00049117"/>
    </source>
</evidence>
<sequence>MASLSADLGLATAIIALTSRTPSPASLCRLRTAVHFPLLCKPAVSFSTSSFRSGLLALDFAKPRLGSRSRTVASSAATTSQESDTSDVTTKIPPDNRIPATIITGFLGSGKTTLLNHILTKEHGKKIAVIENEFGEVDIDGSLVAAKTTGAEDIVMLNNGCLCCTVRGDLVRMISELVERKKGKFDHIVIETTGLANPAPIIQTFYAEDKIFNDVKLDGVVTLVDAKHAGFHLDEIKPKGVVNEAIEQIAYADRIIVNKTDLVGEPEIVSLVQRVRKINSLAELKRTKFGQVDLDYVLGVGEHHHDHHAHDHTHDPGVSSVSIVCEGSLDLEKANMWLGTLLMERSEDIYRMKGLLSVQGMDERFVFQGVHDIFQGSPDRLWGTDEPRVNKIVFIGKNLDAKELESGFKSCLL</sequence>
<dbReference type="PANTHER" id="PTHR13748:SF62">
    <property type="entry name" value="COBW DOMAIN-CONTAINING PROTEIN"/>
    <property type="match status" value="1"/>
</dbReference>
<dbReference type="GO" id="GO:0005737">
    <property type="term" value="C:cytoplasm"/>
    <property type="evidence" value="ECO:0007669"/>
    <property type="project" value="TreeGrafter"/>
</dbReference>
<dbReference type="InterPro" id="IPR036627">
    <property type="entry name" value="CobW-likC_sf"/>
</dbReference>
<dbReference type="InterPro" id="IPR027417">
    <property type="entry name" value="P-loop_NTPase"/>
</dbReference>
<proteinExistence type="inferred from homology"/>
<dbReference type="GO" id="GO:0000166">
    <property type="term" value="F:nucleotide binding"/>
    <property type="evidence" value="ECO:0007669"/>
    <property type="project" value="UniProtKB-KW"/>
</dbReference>
<dbReference type="SUPFAM" id="SSF52540">
    <property type="entry name" value="P-loop containing nucleoside triphosphate hydrolases"/>
    <property type="match status" value="1"/>
</dbReference>
<dbReference type="AlphaFoldDB" id="A0A7J6FIB7"/>
<comment type="catalytic activity">
    <reaction evidence="5">
        <text>GTP + H2O = GDP + phosphate + H(+)</text>
        <dbReference type="Rhea" id="RHEA:19669"/>
        <dbReference type="ChEBI" id="CHEBI:15377"/>
        <dbReference type="ChEBI" id="CHEBI:15378"/>
        <dbReference type="ChEBI" id="CHEBI:37565"/>
        <dbReference type="ChEBI" id="CHEBI:43474"/>
        <dbReference type="ChEBI" id="CHEBI:58189"/>
    </reaction>
    <physiologicalReaction direction="left-to-right" evidence="5">
        <dbReference type="Rhea" id="RHEA:19670"/>
    </physiologicalReaction>
</comment>
<dbReference type="Gene3D" id="3.30.1220.10">
    <property type="entry name" value="CobW-like, C-terminal domain"/>
    <property type="match status" value="1"/>
</dbReference>
<dbReference type="CDD" id="cd03112">
    <property type="entry name" value="CobW-like"/>
    <property type="match status" value="1"/>
</dbReference>
<dbReference type="Gene3D" id="3.40.50.300">
    <property type="entry name" value="P-loop containing nucleotide triphosphate hydrolases"/>
    <property type="match status" value="1"/>
</dbReference>